<dbReference type="Gene3D" id="1.10.1740.10">
    <property type="match status" value="1"/>
</dbReference>
<evidence type="ECO:0000259" key="1">
    <source>
        <dbReference type="Pfam" id="PF04542"/>
    </source>
</evidence>
<name>A0A521FU53_9SPHI</name>
<dbReference type="AlphaFoldDB" id="A0A521FU53"/>
<feature type="domain" description="RNA polymerase sigma-70 region 2" evidence="1">
    <location>
        <begin position="27"/>
        <end position="66"/>
    </location>
</feature>
<evidence type="ECO:0000313" key="2">
    <source>
        <dbReference type="EMBL" id="SMO99698.1"/>
    </source>
</evidence>
<dbReference type="Pfam" id="PF04542">
    <property type="entry name" value="Sigma70_r2"/>
    <property type="match status" value="1"/>
</dbReference>
<dbReference type="EMBL" id="FXTN01000025">
    <property type="protein sequence ID" value="SMO99698.1"/>
    <property type="molecule type" value="Genomic_DNA"/>
</dbReference>
<dbReference type="RefSeq" id="WP_142531358.1">
    <property type="nucleotide sequence ID" value="NZ_CBCSJO010000022.1"/>
</dbReference>
<protein>
    <submittedName>
        <fullName evidence="2">Sigma-70 region 2</fullName>
    </submittedName>
</protein>
<accession>A0A521FU53</accession>
<keyword evidence="3" id="KW-1185">Reference proteome</keyword>
<dbReference type="InterPro" id="IPR007627">
    <property type="entry name" value="RNA_pol_sigma70_r2"/>
</dbReference>
<sequence length="71" mass="8371">MQKVLFDEKLILAKIAAEDHHAFSILFKFYNKKVYGYALSILHSETAAEEIVQDVFIKLWLKREGLPYNRK</sequence>
<dbReference type="Proteomes" id="UP000320300">
    <property type="component" value="Unassembled WGS sequence"/>
</dbReference>
<dbReference type="SUPFAM" id="SSF88946">
    <property type="entry name" value="Sigma2 domain of RNA polymerase sigma factors"/>
    <property type="match status" value="1"/>
</dbReference>
<reference evidence="2 3" key="1">
    <citation type="submission" date="2017-05" db="EMBL/GenBank/DDBJ databases">
        <authorList>
            <person name="Varghese N."/>
            <person name="Submissions S."/>
        </authorList>
    </citation>
    <scope>NUCLEOTIDE SEQUENCE [LARGE SCALE GENOMIC DNA]</scope>
    <source>
        <strain evidence="2 3">DSM 19036</strain>
    </source>
</reference>
<proteinExistence type="predicted"/>
<dbReference type="GO" id="GO:0003700">
    <property type="term" value="F:DNA-binding transcription factor activity"/>
    <property type="evidence" value="ECO:0007669"/>
    <property type="project" value="InterPro"/>
</dbReference>
<dbReference type="InterPro" id="IPR013325">
    <property type="entry name" value="RNA_pol_sigma_r2"/>
</dbReference>
<dbReference type="OrthoDB" id="799938at2"/>
<gene>
    <name evidence="2" type="ORF">SAMN06265348_1257</name>
</gene>
<evidence type="ECO:0000313" key="3">
    <source>
        <dbReference type="Proteomes" id="UP000320300"/>
    </source>
</evidence>
<dbReference type="GO" id="GO:0006352">
    <property type="term" value="P:DNA-templated transcription initiation"/>
    <property type="evidence" value="ECO:0007669"/>
    <property type="project" value="InterPro"/>
</dbReference>
<organism evidence="2 3">
    <name type="scientific">Pedobacter westerhofensis</name>
    <dbReference type="NCBI Taxonomy" id="425512"/>
    <lineage>
        <taxon>Bacteria</taxon>
        <taxon>Pseudomonadati</taxon>
        <taxon>Bacteroidota</taxon>
        <taxon>Sphingobacteriia</taxon>
        <taxon>Sphingobacteriales</taxon>
        <taxon>Sphingobacteriaceae</taxon>
        <taxon>Pedobacter</taxon>
    </lineage>
</organism>